<name>Q133A3_RHOPS</name>
<dbReference type="Proteomes" id="UP000001818">
    <property type="component" value="Chromosome"/>
</dbReference>
<dbReference type="AlphaFoldDB" id="Q133A3"/>
<evidence type="ECO:0000313" key="4">
    <source>
        <dbReference type="Proteomes" id="UP000001818"/>
    </source>
</evidence>
<feature type="region of interest" description="Disordered" evidence="1">
    <location>
        <begin position="62"/>
        <end position="175"/>
    </location>
</feature>
<keyword evidence="2" id="KW-0812">Transmembrane</keyword>
<evidence type="ECO:0000256" key="1">
    <source>
        <dbReference type="SAM" id="MobiDB-lite"/>
    </source>
</evidence>
<feature type="compositionally biased region" description="Pro residues" evidence="1">
    <location>
        <begin position="96"/>
        <end position="111"/>
    </location>
</feature>
<dbReference type="eggNOG" id="ENOG50333PH">
    <property type="taxonomic scope" value="Bacteria"/>
</dbReference>
<keyword evidence="2" id="KW-0472">Membrane</keyword>
<organism evidence="3 4">
    <name type="scientific">Rhodopseudomonas palustris (strain BisB5)</name>
    <dbReference type="NCBI Taxonomy" id="316057"/>
    <lineage>
        <taxon>Bacteria</taxon>
        <taxon>Pseudomonadati</taxon>
        <taxon>Pseudomonadota</taxon>
        <taxon>Alphaproteobacteria</taxon>
        <taxon>Hyphomicrobiales</taxon>
        <taxon>Nitrobacteraceae</taxon>
        <taxon>Rhodopseudomonas</taxon>
    </lineage>
</organism>
<gene>
    <name evidence="3" type="ordered locus">RPD_3613</name>
</gene>
<dbReference type="PRINTS" id="PR01217">
    <property type="entry name" value="PRICHEXTENSN"/>
</dbReference>
<feature type="transmembrane region" description="Helical" evidence="2">
    <location>
        <begin position="21"/>
        <end position="43"/>
    </location>
</feature>
<protein>
    <recommendedName>
        <fullName evidence="5">Cell envelope biogenesis protein TolA</fullName>
    </recommendedName>
</protein>
<feature type="compositionally biased region" description="Low complexity" evidence="1">
    <location>
        <begin position="154"/>
        <end position="165"/>
    </location>
</feature>
<feature type="compositionally biased region" description="Pro residues" evidence="1">
    <location>
        <begin position="143"/>
        <end position="153"/>
    </location>
</feature>
<dbReference type="STRING" id="316057.RPD_3613"/>
<dbReference type="BioCyc" id="RPAL316057:RPD_RS18170-MONOMER"/>
<sequence length="304" mass="32112">MLRARLVNPLALGSMTSRFQIRAGIAVSVLAHLGLVGIVLLLAEVRPFADVPEQRIEVEVVTADEAPPPPLPEPKPETKPALDLPEIKPESETKPASPPPEPAAPQPPLKPEPVKPEPKQQKAEAPKPEFKPDLKPEPAKPEAAPPQPTPAASPAPTSAPQAQQPAPFPPAIPQEPDITVRYSVALGLPADPTFDAPAETVADISAEAVAALRQRLKSCAALPASVAPSDNVKIVLRVALQPDGRLAQEPVLIEASASAKGPALMKGAIDSLTACQPYTMLPVEKYKEWKVLDLGFTPQDFRGG</sequence>
<dbReference type="HOGENOM" id="CLU_082343_0_0_5"/>
<keyword evidence="2" id="KW-1133">Transmembrane helix</keyword>
<accession>Q133A3</accession>
<dbReference type="Gene3D" id="3.30.1150.10">
    <property type="match status" value="1"/>
</dbReference>
<evidence type="ECO:0000313" key="3">
    <source>
        <dbReference type="EMBL" id="ABE40836.1"/>
    </source>
</evidence>
<proteinExistence type="predicted"/>
<feature type="compositionally biased region" description="Basic and acidic residues" evidence="1">
    <location>
        <begin position="112"/>
        <end position="140"/>
    </location>
</feature>
<feature type="compositionally biased region" description="Basic and acidic residues" evidence="1">
    <location>
        <begin position="74"/>
        <end position="93"/>
    </location>
</feature>
<evidence type="ECO:0008006" key="5">
    <source>
        <dbReference type="Google" id="ProtNLM"/>
    </source>
</evidence>
<dbReference type="EMBL" id="CP000283">
    <property type="protein sequence ID" value="ABE40836.1"/>
    <property type="molecule type" value="Genomic_DNA"/>
</dbReference>
<reference evidence="3 4" key="1">
    <citation type="submission" date="2006-03" db="EMBL/GenBank/DDBJ databases">
        <title>Complete sequence of Rhodopseudomonas palustris BisB5.</title>
        <authorList>
            <consortium name="US DOE Joint Genome Institute"/>
            <person name="Copeland A."/>
            <person name="Lucas S."/>
            <person name="Lapidus A."/>
            <person name="Barry K."/>
            <person name="Detter J.C."/>
            <person name="Glavina del Rio T."/>
            <person name="Hammon N."/>
            <person name="Israni S."/>
            <person name="Dalin E."/>
            <person name="Tice H."/>
            <person name="Pitluck S."/>
            <person name="Chain P."/>
            <person name="Malfatti S."/>
            <person name="Shin M."/>
            <person name="Vergez L."/>
            <person name="Schmutz J."/>
            <person name="Larimer F."/>
            <person name="Land M."/>
            <person name="Hauser L."/>
            <person name="Pelletier D.A."/>
            <person name="Kyrpides N."/>
            <person name="Lykidis A."/>
            <person name="Oda Y."/>
            <person name="Harwood C.S."/>
            <person name="Richardson P."/>
        </authorList>
    </citation>
    <scope>NUCLEOTIDE SEQUENCE [LARGE SCALE GENOMIC DNA]</scope>
    <source>
        <strain evidence="3 4">BisB5</strain>
    </source>
</reference>
<dbReference type="KEGG" id="rpd:RPD_3613"/>
<evidence type="ECO:0000256" key="2">
    <source>
        <dbReference type="SAM" id="Phobius"/>
    </source>
</evidence>